<protein>
    <recommendedName>
        <fullName evidence="10">MI domain-containing protein</fullName>
    </recommendedName>
</protein>
<feature type="region of interest" description="Disordered" evidence="9">
    <location>
        <begin position="1"/>
        <end position="45"/>
    </location>
</feature>
<evidence type="ECO:0000256" key="2">
    <source>
        <dbReference type="ARBA" id="ARBA00022540"/>
    </source>
</evidence>
<evidence type="ECO:0000256" key="5">
    <source>
        <dbReference type="ARBA" id="ARBA00022917"/>
    </source>
</evidence>
<dbReference type="PANTHER" id="PTHR23253:SF62">
    <property type="entry name" value="MI DOMAIN-CONTAINING PROTEIN"/>
    <property type="match status" value="1"/>
</dbReference>
<dbReference type="SUPFAM" id="SSF48371">
    <property type="entry name" value="ARM repeat"/>
    <property type="match status" value="2"/>
</dbReference>
<dbReference type="Pfam" id="PF02847">
    <property type="entry name" value="MA3"/>
    <property type="match status" value="1"/>
</dbReference>
<evidence type="ECO:0000256" key="4">
    <source>
        <dbReference type="ARBA" id="ARBA00022845"/>
    </source>
</evidence>
<dbReference type="Gene3D" id="1.25.40.180">
    <property type="match status" value="2"/>
</dbReference>
<comment type="similarity">
    <text evidence="7">Belongs to the PPR family. PCMP-E subfamily.</text>
</comment>
<dbReference type="FunFam" id="1.25.40.10:FF:000989">
    <property type="entry name" value="Pentatricopeptide repeat-containing protein At1g31430"/>
    <property type="match status" value="1"/>
</dbReference>
<dbReference type="Pfam" id="PF01535">
    <property type="entry name" value="PPR"/>
    <property type="match status" value="7"/>
</dbReference>
<feature type="domain" description="MI" evidence="10">
    <location>
        <begin position="611"/>
        <end position="733"/>
    </location>
</feature>
<dbReference type="GO" id="GO:0003729">
    <property type="term" value="F:mRNA binding"/>
    <property type="evidence" value="ECO:0007669"/>
    <property type="project" value="TreeGrafter"/>
</dbReference>
<dbReference type="InterPro" id="IPR003891">
    <property type="entry name" value="Initiation_fac_eIF4g_MI"/>
</dbReference>
<feature type="repeat" description="PPR" evidence="8">
    <location>
        <begin position="940"/>
        <end position="974"/>
    </location>
</feature>
<dbReference type="GO" id="GO:0003743">
    <property type="term" value="F:translation initiation factor activity"/>
    <property type="evidence" value="ECO:0007669"/>
    <property type="project" value="UniProtKB-KW"/>
</dbReference>
<comment type="caution">
    <text evidence="11">The sequence shown here is derived from an EMBL/GenBank/DDBJ whole genome shotgun (WGS) entry which is preliminary data.</text>
</comment>
<reference evidence="11 12" key="1">
    <citation type="submission" date="2024-05" db="EMBL/GenBank/DDBJ databases">
        <title>Haplotype-resolved chromosome-level genome assembly of Huyou (Citrus changshanensis).</title>
        <authorList>
            <person name="Miao C."/>
            <person name="Chen W."/>
            <person name="Wu Y."/>
            <person name="Wang L."/>
            <person name="Zhao S."/>
            <person name="Grierson D."/>
            <person name="Xu C."/>
            <person name="Chen K."/>
        </authorList>
    </citation>
    <scope>NUCLEOTIDE SEQUENCE [LARGE SCALE GENOMIC DNA]</scope>
    <source>
        <strain evidence="11">01-14</strain>
        <tissue evidence="11">Leaf</tissue>
    </source>
</reference>
<evidence type="ECO:0000256" key="1">
    <source>
        <dbReference type="ARBA" id="ARBA00005775"/>
    </source>
</evidence>
<dbReference type="SMART" id="SM00544">
    <property type="entry name" value="MA3"/>
    <property type="match status" value="1"/>
</dbReference>
<keyword evidence="3" id="KW-0677">Repeat</keyword>
<dbReference type="FunFam" id="1.25.40.180:FF:000027">
    <property type="entry name" value="Eukaryotic translation initiation factor isoform 4G-2"/>
    <property type="match status" value="1"/>
</dbReference>
<dbReference type="Pfam" id="PF13041">
    <property type="entry name" value="PPR_2"/>
    <property type="match status" value="1"/>
</dbReference>
<feature type="repeat" description="PPR" evidence="8">
    <location>
        <begin position="1002"/>
        <end position="1032"/>
    </location>
</feature>
<organism evidence="11 12">
    <name type="scientific">Citrus x changshan-huyou</name>
    <dbReference type="NCBI Taxonomy" id="2935761"/>
    <lineage>
        <taxon>Eukaryota</taxon>
        <taxon>Viridiplantae</taxon>
        <taxon>Streptophyta</taxon>
        <taxon>Embryophyta</taxon>
        <taxon>Tracheophyta</taxon>
        <taxon>Spermatophyta</taxon>
        <taxon>Magnoliopsida</taxon>
        <taxon>eudicotyledons</taxon>
        <taxon>Gunneridae</taxon>
        <taxon>Pentapetalae</taxon>
        <taxon>rosids</taxon>
        <taxon>malvids</taxon>
        <taxon>Sapindales</taxon>
        <taxon>Rutaceae</taxon>
        <taxon>Aurantioideae</taxon>
        <taxon>Citrus</taxon>
    </lineage>
</organism>
<keyword evidence="5" id="KW-0648">Protein biosynthesis</keyword>
<dbReference type="InterPro" id="IPR046848">
    <property type="entry name" value="E_motif"/>
</dbReference>
<proteinExistence type="inferred from homology"/>
<dbReference type="PROSITE" id="PS51375">
    <property type="entry name" value="PPR"/>
    <property type="match status" value="3"/>
</dbReference>
<dbReference type="NCBIfam" id="TIGR00756">
    <property type="entry name" value="PPR"/>
    <property type="match status" value="4"/>
</dbReference>
<evidence type="ECO:0000256" key="6">
    <source>
        <dbReference type="ARBA" id="ARBA00057610"/>
    </source>
</evidence>
<dbReference type="InterPro" id="IPR016024">
    <property type="entry name" value="ARM-type_fold"/>
</dbReference>
<evidence type="ECO:0000256" key="3">
    <source>
        <dbReference type="ARBA" id="ARBA00022737"/>
    </source>
</evidence>
<comment type="similarity">
    <text evidence="1">Belongs to the eukaryotic initiation factor 4G family.</text>
</comment>
<evidence type="ECO:0000259" key="10">
    <source>
        <dbReference type="PROSITE" id="PS51366"/>
    </source>
</evidence>
<dbReference type="InterPro" id="IPR011990">
    <property type="entry name" value="TPR-like_helical_dom_sf"/>
</dbReference>
<keyword evidence="2" id="KW-0396">Initiation factor</keyword>
<keyword evidence="4" id="KW-0810">Translation regulation</keyword>
<dbReference type="Gene3D" id="1.25.40.10">
    <property type="entry name" value="Tetratricopeptide repeat domain"/>
    <property type="match status" value="3"/>
</dbReference>
<evidence type="ECO:0000313" key="12">
    <source>
        <dbReference type="Proteomes" id="UP001428341"/>
    </source>
</evidence>
<evidence type="ECO:0000256" key="8">
    <source>
        <dbReference type="PROSITE-ProRule" id="PRU00708"/>
    </source>
</evidence>
<evidence type="ECO:0000256" key="9">
    <source>
        <dbReference type="SAM" id="MobiDB-lite"/>
    </source>
</evidence>
<dbReference type="PROSITE" id="PS51366">
    <property type="entry name" value="MI"/>
    <property type="match status" value="1"/>
</dbReference>
<accession>A0AAP0MES6</accession>
<sequence length="1336" mass="147405">MQAADQTVISLRPGGGGGPRGTRLFTHRFDSSSTPSSDSQTLPPHGGVASAFKMGDLRFEGHERVRYTREQLLQLKEVAQLTEDILKIKQEIESEFDGEGQSWGGRAENNNLQSQFQARYLEADNRDWRTRSTTAGQEKSLEANQEKMEFGAHEGQLNSQFASAQISTNQGAGPAPALIKAEVPWSARRGNLSDKDRVLKTVKGILNKLTPEKFDVLKGQLIDSGITTPDILKGVIELIFDKAVLEPTFCPMYALLCSDLNEKLPPFPSDEPGGKDITFKRILLNHCQEAFEGADNTRAEIRQMTAPEQEMERMDKERLVKLRTLGNIRLIGELLKQKMVPEKIVHHIVQELLENDGKTCPAEENVEAICQFFNTIGKQLDENPKSRRVNDVYFSRLKELTTNSQLVPRLRFMIHDVLDLRANNWVPRREEMKAKTITEIHSEAEKNLGLRPGATAMMRNGRTGAIGGMGPGGFPIARPGTGGMMPGMPGTQKMPGMPGFDTDNWEVPRSRTMPRGDSKSPSQFPGRVQSPLIGKSPSINSKFLPQGSGGIISGKTSALLQGSPTPSARPSGIASGVEPLTQYTKPVAPAASVVASPEKPSAPVTKLNLADLRKKTISLLEEYFSIRILDEALQCIEELRAPTYHPEVVKEAIALALEKIPPCVEPVIQLLEFLLNKNVLTTRDIGTGCLLYGSLLDDIGIDLPKAPNNFGEMVGKLLVAKSLDFIVLKEVLKKVEDNMFRRSIFTAAMKSIQSSPTGQEVLAVQGAEVQACERSLPILFVRYNLYSRVPSPWNLASIIRTYSEPFSFSFTGYPIVQYTSLFEMYLLACNGIFKSPSLETSNWNKLIKNKLLNGNAENAILTYVNMQELGVHADNYSFPLLLKAAGILSSSCIGLMLHGQTIKTGSCGHVYVQTALLKMYGSLRWIDDAFKVFEKMPEKDIIAWNSMLDAFASCGQMDHAMKLIDLMPLKDVTSFNIMISGYARIGKIHSARYIFDKVPAKDVVSWNSLILAYTNAGEMEKAGEMFKKMPVKNVITWNTMVTGYLRSQLYVEVVDSFDEMKAGNVKPDYLTVTGVLSACANLGSLETGARIHVYATDNGLASSPHVTTALIDMYAKCGSIEHSLEVFYKSQVKDVFCWNAMILGLALHGYGYAALKLLGEMNDSCVKADDITFIGLLSACSHVGLVQEGCELFSRMEKDFGVTRKLEHYGCMVDLLGRARLLDRAIELIEAMPFEPTESILGALLSACVIHQDLEIGDRVAKMVCAKSNYLSDGEFMMFANLYASCGQWEEANRWRNMMNDTGIVKTAGSSVIEVNGSYHKFLAGGIGHLSNLLTM</sequence>
<feature type="repeat" description="PPR" evidence="8">
    <location>
        <begin position="1033"/>
        <end position="1067"/>
    </location>
</feature>
<dbReference type="EMBL" id="JBCGBO010000004">
    <property type="protein sequence ID" value="KAK9207799.1"/>
    <property type="molecule type" value="Genomic_DNA"/>
</dbReference>
<dbReference type="InterPro" id="IPR003890">
    <property type="entry name" value="MIF4G-like_typ-3"/>
</dbReference>
<dbReference type="Pfam" id="PF20431">
    <property type="entry name" value="E_motif"/>
    <property type="match status" value="1"/>
</dbReference>
<evidence type="ECO:0000256" key="7">
    <source>
        <dbReference type="ARBA" id="ARBA00061659"/>
    </source>
</evidence>
<dbReference type="SMART" id="SM00543">
    <property type="entry name" value="MIF4G"/>
    <property type="match status" value="1"/>
</dbReference>
<evidence type="ECO:0000313" key="11">
    <source>
        <dbReference type="EMBL" id="KAK9207799.1"/>
    </source>
</evidence>
<dbReference type="InterPro" id="IPR002885">
    <property type="entry name" value="PPR_rpt"/>
</dbReference>
<feature type="region of interest" description="Disordered" evidence="9">
    <location>
        <begin position="511"/>
        <end position="539"/>
    </location>
</feature>
<dbReference type="Proteomes" id="UP001428341">
    <property type="component" value="Unassembled WGS sequence"/>
</dbReference>
<dbReference type="Pfam" id="PF02854">
    <property type="entry name" value="MIF4G"/>
    <property type="match status" value="1"/>
</dbReference>
<comment type="function">
    <text evidence="6">Plays a role in the accumulation of some potyvirus during viral infection.</text>
</comment>
<name>A0AAP0MES6_9ROSI</name>
<keyword evidence="12" id="KW-1185">Reference proteome</keyword>
<dbReference type="GO" id="GO:0006417">
    <property type="term" value="P:regulation of translation"/>
    <property type="evidence" value="ECO:0007669"/>
    <property type="project" value="UniProtKB-KW"/>
</dbReference>
<dbReference type="PANTHER" id="PTHR23253">
    <property type="entry name" value="EUKARYOTIC TRANSLATION INITIATION FACTOR 4 GAMMA"/>
    <property type="match status" value="1"/>
</dbReference>
<dbReference type="GO" id="GO:0016281">
    <property type="term" value="C:eukaryotic translation initiation factor 4F complex"/>
    <property type="evidence" value="ECO:0007669"/>
    <property type="project" value="TreeGrafter"/>
</dbReference>
<gene>
    <name evidence="11" type="ORF">WN944_000146</name>
</gene>
<dbReference type="FunFam" id="1.25.40.10:FF:001214">
    <property type="entry name" value="Pentatricopeptide repeat-containing protein At2g20540"/>
    <property type="match status" value="1"/>
</dbReference>